<dbReference type="EMBL" id="KZ805590">
    <property type="protein sequence ID" value="PVH93432.1"/>
    <property type="molecule type" value="Genomic_DNA"/>
</dbReference>
<organism evidence="2 3">
    <name type="scientific">Periconia macrospinosa</name>
    <dbReference type="NCBI Taxonomy" id="97972"/>
    <lineage>
        <taxon>Eukaryota</taxon>
        <taxon>Fungi</taxon>
        <taxon>Dikarya</taxon>
        <taxon>Ascomycota</taxon>
        <taxon>Pezizomycotina</taxon>
        <taxon>Dothideomycetes</taxon>
        <taxon>Pleosporomycetidae</taxon>
        <taxon>Pleosporales</taxon>
        <taxon>Massarineae</taxon>
        <taxon>Periconiaceae</taxon>
        <taxon>Periconia</taxon>
    </lineage>
</organism>
<accession>A0A2V1D5X8</accession>
<proteinExistence type="predicted"/>
<gene>
    <name evidence="2" type="ORF">DM02DRAFT_733124</name>
</gene>
<dbReference type="Proteomes" id="UP000244855">
    <property type="component" value="Unassembled WGS sequence"/>
</dbReference>
<keyword evidence="3" id="KW-1185">Reference proteome</keyword>
<reference evidence="2 3" key="1">
    <citation type="journal article" date="2018" name="Sci. Rep.">
        <title>Comparative genomics provides insights into the lifestyle and reveals functional heterogeneity of dark septate endophytic fungi.</title>
        <authorList>
            <person name="Knapp D.G."/>
            <person name="Nemeth J.B."/>
            <person name="Barry K."/>
            <person name="Hainaut M."/>
            <person name="Henrissat B."/>
            <person name="Johnson J."/>
            <person name="Kuo A."/>
            <person name="Lim J.H.P."/>
            <person name="Lipzen A."/>
            <person name="Nolan M."/>
            <person name="Ohm R.A."/>
            <person name="Tamas L."/>
            <person name="Grigoriev I.V."/>
            <person name="Spatafora J.W."/>
            <person name="Nagy L.G."/>
            <person name="Kovacs G.M."/>
        </authorList>
    </citation>
    <scope>NUCLEOTIDE SEQUENCE [LARGE SCALE GENOMIC DNA]</scope>
    <source>
        <strain evidence="2 3">DSE2036</strain>
    </source>
</reference>
<evidence type="ECO:0000259" key="1">
    <source>
        <dbReference type="PROSITE" id="PS00028"/>
    </source>
</evidence>
<protein>
    <recommendedName>
        <fullName evidence="1">C2H2-type domain-containing protein</fullName>
    </recommendedName>
</protein>
<sequence length="440" mass="51217">MVNYSGIPKGNWKKPINLNFSSTRHGEIRVPFIHYLSQPNASRPNAPLNASFPQFTLLPPELQLRIIQYCEKSTLFQLLHTSSLIRAEAAKLLFSDPKAIYWIDAKWLLEGGYSGDTLYDLEFMKYVEHLYIDFLWMHEQTWMNRADWGTYSGTEEEAVTGAYGDMDNNIKKFWGTVQHRFPRLKHVMLGDDHDRSSLQVPPIVFTKVGEMSPASIQVSLALFHRGDGSTSRRLERGVWQRRLDTYQADVDPDAKARWIKHLSWKEPLVTIPYRVLNGPVGKFQDFYIRQEQQDGQQWATRVYKIAAVEKGYLDLDTPDYSFCCSVQGCDAVFKQPEEYTSHAIETAHDKKHPLPEAFQNLFSENGERHRRLFHDISKRRISLKNWWGREGSLQRQAAKKEVIHQLENDVLLYAHDKSVLENKWLRMIHFFLGEVTCATH</sequence>
<dbReference type="PROSITE" id="PS00028">
    <property type="entry name" value="ZINC_FINGER_C2H2_1"/>
    <property type="match status" value="1"/>
</dbReference>
<evidence type="ECO:0000313" key="3">
    <source>
        <dbReference type="Proteomes" id="UP000244855"/>
    </source>
</evidence>
<dbReference type="OrthoDB" id="5397557at2759"/>
<feature type="domain" description="C2H2-type" evidence="1">
    <location>
        <begin position="324"/>
        <end position="348"/>
    </location>
</feature>
<dbReference type="AlphaFoldDB" id="A0A2V1D5X8"/>
<dbReference type="InterPro" id="IPR013087">
    <property type="entry name" value="Znf_C2H2_type"/>
</dbReference>
<name>A0A2V1D5X8_9PLEO</name>
<evidence type="ECO:0000313" key="2">
    <source>
        <dbReference type="EMBL" id="PVH93432.1"/>
    </source>
</evidence>